<reference evidence="6 7" key="1">
    <citation type="submission" date="2019-09" db="EMBL/GenBank/DDBJ databases">
        <title>Genome sequence of Hymenobacter sp. M3.</title>
        <authorList>
            <person name="Srinivasan S."/>
        </authorList>
    </citation>
    <scope>NUCLEOTIDE SEQUENCE [LARGE SCALE GENOMIC DNA]</scope>
    <source>
        <strain evidence="6 7">M3</strain>
    </source>
</reference>
<accession>A0AA88FKB0</accession>
<evidence type="ECO:0000313" key="6">
    <source>
        <dbReference type="EMBL" id="KAA9333038.1"/>
    </source>
</evidence>
<dbReference type="SMART" id="SM00646">
    <property type="entry name" value="Ami_3"/>
    <property type="match status" value="1"/>
</dbReference>
<dbReference type="InterPro" id="IPR002508">
    <property type="entry name" value="MurNAc-LAA_cat"/>
</dbReference>
<dbReference type="Gene3D" id="3.40.630.40">
    <property type="entry name" value="Zn-dependent exopeptidases"/>
    <property type="match status" value="1"/>
</dbReference>
<keyword evidence="3" id="KW-0378">Hydrolase</keyword>
<evidence type="ECO:0000256" key="3">
    <source>
        <dbReference type="ARBA" id="ARBA00022801"/>
    </source>
</evidence>
<evidence type="ECO:0000259" key="5">
    <source>
        <dbReference type="SMART" id="SM00646"/>
    </source>
</evidence>
<feature type="signal peptide" evidence="4">
    <location>
        <begin position="1"/>
        <end position="41"/>
    </location>
</feature>
<dbReference type="InterPro" id="IPR050695">
    <property type="entry name" value="N-acetylmuramoyl_amidase_3"/>
</dbReference>
<dbReference type="SUPFAM" id="SSF53187">
    <property type="entry name" value="Zn-dependent exopeptidases"/>
    <property type="match status" value="1"/>
</dbReference>
<evidence type="ECO:0000313" key="7">
    <source>
        <dbReference type="Proteomes" id="UP000326380"/>
    </source>
</evidence>
<dbReference type="Pfam" id="PF01520">
    <property type="entry name" value="Amidase_3"/>
    <property type="match status" value="1"/>
</dbReference>
<comment type="catalytic activity">
    <reaction evidence="1">
        <text>Hydrolyzes the link between N-acetylmuramoyl residues and L-amino acid residues in certain cell-wall glycopeptides.</text>
        <dbReference type="EC" id="3.5.1.28"/>
    </reaction>
</comment>
<dbReference type="EC" id="3.5.1.28" evidence="2"/>
<comment type="caution">
    <text evidence="6">The sequence shown here is derived from an EMBL/GenBank/DDBJ whole genome shotgun (WGS) entry which is preliminary data.</text>
</comment>
<evidence type="ECO:0000256" key="4">
    <source>
        <dbReference type="SAM" id="SignalP"/>
    </source>
</evidence>
<dbReference type="GO" id="GO:0008745">
    <property type="term" value="F:N-acetylmuramoyl-L-alanine amidase activity"/>
    <property type="evidence" value="ECO:0007669"/>
    <property type="project" value="UniProtKB-EC"/>
</dbReference>
<dbReference type="Proteomes" id="UP000326380">
    <property type="component" value="Unassembled WGS sequence"/>
</dbReference>
<organism evidence="6 7">
    <name type="scientific">Hymenobacter busanensis</name>
    <dbReference type="NCBI Taxonomy" id="2607656"/>
    <lineage>
        <taxon>Bacteria</taxon>
        <taxon>Pseudomonadati</taxon>
        <taxon>Bacteroidota</taxon>
        <taxon>Cytophagia</taxon>
        <taxon>Cytophagales</taxon>
        <taxon>Hymenobacteraceae</taxon>
        <taxon>Hymenobacter</taxon>
    </lineage>
</organism>
<evidence type="ECO:0000256" key="1">
    <source>
        <dbReference type="ARBA" id="ARBA00001561"/>
    </source>
</evidence>
<feature type="domain" description="MurNAc-LAA" evidence="5">
    <location>
        <begin position="405"/>
        <end position="513"/>
    </location>
</feature>
<name>A0AA88FKB0_9BACT</name>
<dbReference type="AlphaFoldDB" id="A0AA88FKB0"/>
<feature type="chain" id="PRO_5041707382" description="N-acetylmuramoyl-L-alanine amidase" evidence="4">
    <location>
        <begin position="42"/>
        <end position="535"/>
    </location>
</feature>
<dbReference type="GO" id="GO:0030288">
    <property type="term" value="C:outer membrane-bounded periplasmic space"/>
    <property type="evidence" value="ECO:0007669"/>
    <property type="project" value="TreeGrafter"/>
</dbReference>
<sequence length="535" mass="58774">MLFYLQAPPRGGAFCFACPMPRCLLLCLWLSCFLGPTVVPAQTPRPPAPTLRLIEKAETIPAKDQWLQPGDRLQVRVKAQPGALVTMLNGVPLAELAPALVQGQRGVYQTSYVVQPGDTLGTAAGVGRPLLLRLTLPDGRRDSLLTRTTVRLLDPTQLLLARTRGGLAYLNYGLGEDRLGGAKFGYLDSLVLLHVTGRVADQYRVRLADNQTAWVPEEVVRLQPAGGLVPVSLTGSWSVSGDEQFDYVRVPLQERLPYRSELLPDPTRLVIDVFGATSNTNWITQRAGLREIEDVYYQQPQPDVFRIVINLRHAQSWGYAIGYQGNVLTIRVRRPPAKLELKGLTVAVDAGHGGDNQGAVGASGVMEKNLTLAMAQKLRTLLEKEGATVLMTRDADVSVDNGLRVLRLRKALPHLLVSIHVNSAGATEVQGTATFYRYVAFRPLSKAIYDEILKTGLKPWGNVGAFNFGLNGPTEYPNALVETAFVSNPDDERRLVDPAFQQQIAERITEGLKQFLKANRAKGIRGWFSKEAAEQ</sequence>
<evidence type="ECO:0000256" key="2">
    <source>
        <dbReference type="ARBA" id="ARBA00011901"/>
    </source>
</evidence>
<gene>
    <name evidence="6" type="ORF">F0P96_08620</name>
</gene>
<dbReference type="PANTHER" id="PTHR30404:SF0">
    <property type="entry name" value="N-ACETYLMURAMOYL-L-ALANINE AMIDASE AMIC"/>
    <property type="match status" value="1"/>
</dbReference>
<dbReference type="CDD" id="cd02696">
    <property type="entry name" value="MurNAc-LAA"/>
    <property type="match status" value="1"/>
</dbReference>
<proteinExistence type="predicted"/>
<keyword evidence="4" id="KW-0732">Signal</keyword>
<keyword evidence="7" id="KW-1185">Reference proteome</keyword>
<dbReference type="PANTHER" id="PTHR30404">
    <property type="entry name" value="N-ACETYLMURAMOYL-L-ALANINE AMIDASE"/>
    <property type="match status" value="1"/>
</dbReference>
<dbReference type="GO" id="GO:0009253">
    <property type="term" value="P:peptidoglycan catabolic process"/>
    <property type="evidence" value="ECO:0007669"/>
    <property type="project" value="InterPro"/>
</dbReference>
<dbReference type="EMBL" id="VTWU01000003">
    <property type="protein sequence ID" value="KAA9333038.1"/>
    <property type="molecule type" value="Genomic_DNA"/>
</dbReference>
<protein>
    <recommendedName>
        <fullName evidence="2">N-acetylmuramoyl-L-alanine amidase</fullName>
        <ecNumber evidence="2">3.5.1.28</ecNumber>
    </recommendedName>
</protein>
<dbReference type="Gene3D" id="2.60.40.3500">
    <property type="match status" value="1"/>
</dbReference>